<reference evidence="2 3" key="1">
    <citation type="submission" date="2017-07" db="EMBL/GenBank/DDBJ databases">
        <authorList>
            <person name="Talla V."/>
            <person name="Backstrom N."/>
        </authorList>
    </citation>
    <scope>NUCLEOTIDE SEQUENCE [LARGE SCALE GENOMIC DNA]</scope>
</reference>
<dbReference type="Proteomes" id="UP000324832">
    <property type="component" value="Unassembled WGS sequence"/>
</dbReference>
<protein>
    <submittedName>
        <fullName evidence="2">Uncharacterized protein</fullName>
    </submittedName>
</protein>
<gene>
    <name evidence="2" type="ORF">LSINAPIS_LOCUS1464</name>
</gene>
<dbReference type="AlphaFoldDB" id="A0A5E4PSB4"/>
<evidence type="ECO:0000313" key="3">
    <source>
        <dbReference type="Proteomes" id="UP000324832"/>
    </source>
</evidence>
<evidence type="ECO:0000313" key="2">
    <source>
        <dbReference type="EMBL" id="VVC87983.1"/>
    </source>
</evidence>
<keyword evidence="1" id="KW-0812">Transmembrane</keyword>
<organism evidence="2 3">
    <name type="scientific">Leptidea sinapis</name>
    <dbReference type="NCBI Taxonomy" id="189913"/>
    <lineage>
        <taxon>Eukaryota</taxon>
        <taxon>Metazoa</taxon>
        <taxon>Ecdysozoa</taxon>
        <taxon>Arthropoda</taxon>
        <taxon>Hexapoda</taxon>
        <taxon>Insecta</taxon>
        <taxon>Pterygota</taxon>
        <taxon>Neoptera</taxon>
        <taxon>Endopterygota</taxon>
        <taxon>Lepidoptera</taxon>
        <taxon>Glossata</taxon>
        <taxon>Ditrysia</taxon>
        <taxon>Papilionoidea</taxon>
        <taxon>Pieridae</taxon>
        <taxon>Dismorphiinae</taxon>
        <taxon>Leptidea</taxon>
    </lineage>
</organism>
<sequence>MSEKVNIEIELPGEINATTEKKGFQKYVYDMELITSPLLLIAMVASFFGYKKLTAGATVTVVALHASLFDAETLPPSDPDAFPLIEQVTSYTI</sequence>
<dbReference type="EMBL" id="FZQP02000226">
    <property type="protein sequence ID" value="VVC87983.1"/>
    <property type="molecule type" value="Genomic_DNA"/>
</dbReference>
<keyword evidence="3" id="KW-1185">Reference proteome</keyword>
<evidence type="ECO:0000256" key="1">
    <source>
        <dbReference type="SAM" id="Phobius"/>
    </source>
</evidence>
<keyword evidence="1" id="KW-0472">Membrane</keyword>
<feature type="transmembrane region" description="Helical" evidence="1">
    <location>
        <begin position="33"/>
        <end position="50"/>
    </location>
</feature>
<keyword evidence="1" id="KW-1133">Transmembrane helix</keyword>
<proteinExistence type="predicted"/>
<name>A0A5E4PSB4_9NEOP</name>
<accession>A0A5E4PSB4</accession>